<organism evidence="2 3">
    <name type="scientific">Nonomuraea recticatena</name>
    <dbReference type="NCBI Taxonomy" id="46178"/>
    <lineage>
        <taxon>Bacteria</taxon>
        <taxon>Bacillati</taxon>
        <taxon>Actinomycetota</taxon>
        <taxon>Actinomycetes</taxon>
        <taxon>Streptosporangiales</taxon>
        <taxon>Streptosporangiaceae</taxon>
        <taxon>Nonomuraea</taxon>
    </lineage>
</organism>
<protein>
    <recommendedName>
        <fullName evidence="4">Secreted protein</fullName>
    </recommendedName>
</protein>
<proteinExistence type="predicted"/>
<sequence>MYKHVIPVLTAATTGLLLFAGPAAVASSYQTPVNAAGRSAADFPEPDKGHKGFSGWERVVSPLTSVAPGQLGRVVEVSCGEGKRVLGGGHIIESGNRVQDRDVHVVASRPNEAGNAWQIGVTNLSAISYGVKAYAICANVGQ</sequence>
<feature type="chain" id="PRO_5045711869" description="Secreted protein" evidence="1">
    <location>
        <begin position="27"/>
        <end position="142"/>
    </location>
</feature>
<dbReference type="RefSeq" id="WP_346149814.1">
    <property type="nucleotide sequence ID" value="NZ_BAAATE010000013.1"/>
</dbReference>
<gene>
    <name evidence="2" type="ORF">GCM10010412_050650</name>
</gene>
<evidence type="ECO:0008006" key="4">
    <source>
        <dbReference type="Google" id="ProtNLM"/>
    </source>
</evidence>
<evidence type="ECO:0000313" key="3">
    <source>
        <dbReference type="Proteomes" id="UP001501666"/>
    </source>
</evidence>
<reference evidence="2 3" key="1">
    <citation type="journal article" date="2019" name="Int. J. Syst. Evol. Microbiol.">
        <title>The Global Catalogue of Microorganisms (GCM) 10K type strain sequencing project: providing services to taxonomists for standard genome sequencing and annotation.</title>
        <authorList>
            <consortium name="The Broad Institute Genomics Platform"/>
            <consortium name="The Broad Institute Genome Sequencing Center for Infectious Disease"/>
            <person name="Wu L."/>
            <person name="Ma J."/>
        </authorList>
    </citation>
    <scope>NUCLEOTIDE SEQUENCE [LARGE SCALE GENOMIC DNA]</scope>
    <source>
        <strain evidence="2 3">JCM 6835</strain>
    </source>
</reference>
<evidence type="ECO:0000313" key="2">
    <source>
        <dbReference type="EMBL" id="GAA2671202.1"/>
    </source>
</evidence>
<accession>A0ABN3S922</accession>
<name>A0ABN3S922_9ACTN</name>
<evidence type="ECO:0000256" key="1">
    <source>
        <dbReference type="SAM" id="SignalP"/>
    </source>
</evidence>
<keyword evidence="3" id="KW-1185">Reference proteome</keyword>
<keyword evidence="1" id="KW-0732">Signal</keyword>
<feature type="signal peptide" evidence="1">
    <location>
        <begin position="1"/>
        <end position="26"/>
    </location>
</feature>
<dbReference type="EMBL" id="BAAATE010000013">
    <property type="protein sequence ID" value="GAA2671202.1"/>
    <property type="molecule type" value="Genomic_DNA"/>
</dbReference>
<comment type="caution">
    <text evidence="2">The sequence shown here is derived from an EMBL/GenBank/DDBJ whole genome shotgun (WGS) entry which is preliminary data.</text>
</comment>
<dbReference type="Proteomes" id="UP001501666">
    <property type="component" value="Unassembled WGS sequence"/>
</dbReference>